<dbReference type="Pfam" id="PF00130">
    <property type="entry name" value="C1_1"/>
    <property type="match status" value="2"/>
</dbReference>
<keyword evidence="9 13" id="KW-0418">Kinase</keyword>
<dbReference type="Proteomes" id="UP000285301">
    <property type="component" value="Unassembled WGS sequence"/>
</dbReference>
<protein>
    <recommendedName>
        <fullName evidence="13">Diacylglycerol kinase</fullName>
        <shortName evidence="13">DAG kinase</shortName>
        <ecNumber evidence="13">2.7.1.107</ecNumber>
    </recommendedName>
</protein>
<feature type="region of interest" description="Disordered" evidence="14">
    <location>
        <begin position="246"/>
        <end position="285"/>
    </location>
</feature>
<evidence type="ECO:0000256" key="7">
    <source>
        <dbReference type="ARBA" id="ARBA00022741"/>
    </source>
</evidence>
<dbReference type="Gene3D" id="3.30.60.20">
    <property type="match status" value="3"/>
</dbReference>
<dbReference type="PANTHER" id="PTHR11255">
    <property type="entry name" value="DIACYLGLYCEROL KINASE"/>
    <property type="match status" value="1"/>
</dbReference>
<keyword evidence="8" id="KW-0863">Zinc-finger</keyword>
<dbReference type="PROSITE" id="PS50146">
    <property type="entry name" value="DAGK"/>
    <property type="match status" value="1"/>
</dbReference>
<dbReference type="CDD" id="cd17111">
    <property type="entry name" value="RA1_DAGK-theta"/>
    <property type="match status" value="1"/>
</dbReference>
<evidence type="ECO:0000256" key="5">
    <source>
        <dbReference type="ARBA" id="ARBA00022723"/>
    </source>
</evidence>
<dbReference type="AlphaFoldDB" id="A0A3S3PN27"/>
<gene>
    <name evidence="18" type="ORF">B4U79_08400</name>
</gene>
<feature type="compositionally biased region" description="Polar residues" evidence="14">
    <location>
        <begin position="933"/>
        <end position="949"/>
    </location>
</feature>
<dbReference type="GO" id="GO:0016020">
    <property type="term" value="C:membrane"/>
    <property type="evidence" value="ECO:0007669"/>
    <property type="project" value="UniProtKB-SubCell"/>
</dbReference>
<feature type="domain" description="DAGKc" evidence="16">
    <location>
        <begin position="553"/>
        <end position="691"/>
    </location>
</feature>
<dbReference type="OrthoDB" id="242257at2759"/>
<dbReference type="PROSITE" id="PS00479">
    <property type="entry name" value="ZF_DAG_PE_1"/>
    <property type="match status" value="2"/>
</dbReference>
<evidence type="ECO:0000256" key="4">
    <source>
        <dbReference type="ARBA" id="ARBA00022679"/>
    </source>
</evidence>
<dbReference type="CDD" id="cd20854">
    <property type="entry name" value="C1_DGKtheta_typeV_rpt3"/>
    <property type="match status" value="1"/>
</dbReference>
<reference evidence="18 19" key="1">
    <citation type="journal article" date="2018" name="Gigascience">
        <title>Genomes of trombidid mites reveal novel predicted allergens and laterally-transferred genes associated with secondary metabolism.</title>
        <authorList>
            <person name="Dong X."/>
            <person name="Chaisiri K."/>
            <person name="Xia D."/>
            <person name="Armstrong S.D."/>
            <person name="Fang Y."/>
            <person name="Donnelly M.J."/>
            <person name="Kadowaki T."/>
            <person name="McGarry J.W."/>
            <person name="Darby A.C."/>
            <person name="Makepeace B.L."/>
        </authorList>
    </citation>
    <scope>NUCLEOTIDE SEQUENCE [LARGE SCALE GENOMIC DNA]</scope>
    <source>
        <strain evidence="18">UoL-WK</strain>
    </source>
</reference>
<evidence type="ECO:0000256" key="8">
    <source>
        <dbReference type="ARBA" id="ARBA00022771"/>
    </source>
</evidence>
<dbReference type="GO" id="GO:0005524">
    <property type="term" value="F:ATP binding"/>
    <property type="evidence" value="ECO:0007669"/>
    <property type="project" value="UniProtKB-KW"/>
</dbReference>
<dbReference type="InterPro" id="IPR000756">
    <property type="entry name" value="Diacylglycerol_kin_accessory"/>
</dbReference>
<dbReference type="SMART" id="SM00109">
    <property type="entry name" value="C1"/>
    <property type="match status" value="3"/>
</dbReference>
<dbReference type="FunFam" id="2.60.200.40:FF:000004">
    <property type="entry name" value="Diacylglycerol kinase"/>
    <property type="match status" value="1"/>
</dbReference>
<dbReference type="Pfam" id="PF00609">
    <property type="entry name" value="DAGK_acc"/>
    <property type="match status" value="2"/>
</dbReference>
<dbReference type="SMART" id="SM00046">
    <property type="entry name" value="DAGKc"/>
    <property type="match status" value="1"/>
</dbReference>
<evidence type="ECO:0000256" key="12">
    <source>
        <dbReference type="ARBA" id="ARBA00023136"/>
    </source>
</evidence>
<feature type="region of interest" description="Disordered" evidence="14">
    <location>
        <begin position="922"/>
        <end position="957"/>
    </location>
</feature>
<keyword evidence="4 13" id="KW-0808">Transferase</keyword>
<dbReference type="SUPFAM" id="SSF54236">
    <property type="entry name" value="Ubiquitin-like"/>
    <property type="match status" value="2"/>
</dbReference>
<comment type="caution">
    <text evidence="18">The sequence shown here is derived from an EMBL/GenBank/DDBJ whole genome shotgun (WGS) entry which is preliminary data.</text>
</comment>
<keyword evidence="11 13" id="KW-0067">ATP-binding</keyword>
<evidence type="ECO:0000313" key="18">
    <source>
        <dbReference type="EMBL" id="RWS13122.1"/>
    </source>
</evidence>
<dbReference type="CDD" id="cd20803">
    <property type="entry name" value="C1_DGKtheta_typeV_rpt1"/>
    <property type="match status" value="1"/>
</dbReference>
<feature type="domain" description="Ras-associating" evidence="17">
    <location>
        <begin position="367"/>
        <end position="462"/>
    </location>
</feature>
<dbReference type="InterPro" id="IPR056392">
    <property type="entry name" value="DGKtheta_RBD"/>
</dbReference>
<dbReference type="Pfam" id="PF00781">
    <property type="entry name" value="DAGK_cat"/>
    <property type="match status" value="1"/>
</dbReference>
<evidence type="ECO:0000259" key="15">
    <source>
        <dbReference type="PROSITE" id="PS50081"/>
    </source>
</evidence>
<organism evidence="18 19">
    <name type="scientific">Dinothrombium tinctorium</name>
    <dbReference type="NCBI Taxonomy" id="1965070"/>
    <lineage>
        <taxon>Eukaryota</taxon>
        <taxon>Metazoa</taxon>
        <taxon>Ecdysozoa</taxon>
        <taxon>Arthropoda</taxon>
        <taxon>Chelicerata</taxon>
        <taxon>Arachnida</taxon>
        <taxon>Acari</taxon>
        <taxon>Acariformes</taxon>
        <taxon>Trombidiformes</taxon>
        <taxon>Prostigmata</taxon>
        <taxon>Anystina</taxon>
        <taxon>Parasitengona</taxon>
        <taxon>Trombidioidea</taxon>
        <taxon>Trombidiidae</taxon>
        <taxon>Dinothrombium</taxon>
    </lineage>
</organism>
<keyword evidence="7 13" id="KW-0547">Nucleotide-binding</keyword>
<dbReference type="PANTHER" id="PTHR11255:SF54">
    <property type="entry name" value="DIACYLGLYCEROL KINASE THETA"/>
    <property type="match status" value="1"/>
</dbReference>
<dbReference type="InterPro" id="IPR035979">
    <property type="entry name" value="RBD_domain_sf"/>
</dbReference>
<comment type="catalytic activity">
    <reaction evidence="1 13">
        <text>a 1,2-diacyl-sn-glycerol + ATP = a 1,2-diacyl-sn-glycero-3-phosphate + ADP + H(+)</text>
        <dbReference type="Rhea" id="RHEA:10272"/>
        <dbReference type="ChEBI" id="CHEBI:15378"/>
        <dbReference type="ChEBI" id="CHEBI:17815"/>
        <dbReference type="ChEBI" id="CHEBI:30616"/>
        <dbReference type="ChEBI" id="CHEBI:58608"/>
        <dbReference type="ChEBI" id="CHEBI:456216"/>
        <dbReference type="EC" id="2.7.1.107"/>
    </reaction>
</comment>
<feature type="domain" description="Phorbol-ester/DAG-type" evidence="15">
    <location>
        <begin position="33"/>
        <end position="83"/>
    </location>
</feature>
<feature type="compositionally biased region" description="Polar residues" evidence="14">
    <location>
        <begin position="14"/>
        <end position="23"/>
    </location>
</feature>
<feature type="domain" description="Ras-associating" evidence="17">
    <location>
        <begin position="284"/>
        <end position="333"/>
    </location>
</feature>
<dbReference type="InterPro" id="IPR016064">
    <property type="entry name" value="NAD/diacylglycerol_kinase_sf"/>
</dbReference>
<dbReference type="SUPFAM" id="SSF111331">
    <property type="entry name" value="NAD kinase/diacylglycerol kinase-like"/>
    <property type="match status" value="1"/>
</dbReference>
<keyword evidence="19" id="KW-1185">Reference proteome</keyword>
<dbReference type="Pfam" id="PF24099">
    <property type="entry name" value="RBD_DGKtheta"/>
    <property type="match status" value="1"/>
</dbReference>
<dbReference type="SMART" id="SM00045">
    <property type="entry name" value="DAGKa"/>
    <property type="match status" value="1"/>
</dbReference>
<dbReference type="Gene3D" id="3.10.20.90">
    <property type="entry name" value="Phosphatidylinositol 3-kinase Catalytic Subunit, Chain A, domain 1"/>
    <property type="match status" value="1"/>
</dbReference>
<evidence type="ECO:0000259" key="16">
    <source>
        <dbReference type="PROSITE" id="PS50146"/>
    </source>
</evidence>
<dbReference type="Gene3D" id="3.40.50.10330">
    <property type="entry name" value="Probable inorganic polyphosphate/atp-NAD kinase, domain 1"/>
    <property type="match status" value="1"/>
</dbReference>
<feature type="compositionally biased region" description="Low complexity" evidence="14">
    <location>
        <begin position="1"/>
        <end position="13"/>
    </location>
</feature>
<dbReference type="InterPro" id="IPR000159">
    <property type="entry name" value="RA_dom"/>
</dbReference>
<dbReference type="STRING" id="1965070.A0A3S3PN27"/>
<dbReference type="SUPFAM" id="SSF54928">
    <property type="entry name" value="RNA-binding domain, RBD"/>
    <property type="match status" value="1"/>
</dbReference>
<name>A0A3S3PN27_9ACAR</name>
<dbReference type="InterPro" id="IPR046349">
    <property type="entry name" value="C1-like_sf"/>
</dbReference>
<dbReference type="PROSITE" id="PS50081">
    <property type="entry name" value="ZF_DAG_PE_2"/>
    <property type="match status" value="3"/>
</dbReference>
<dbReference type="GO" id="GO:0007200">
    <property type="term" value="P:phospholipase C-activating G protein-coupled receptor signaling pathway"/>
    <property type="evidence" value="ECO:0007669"/>
    <property type="project" value="InterPro"/>
</dbReference>
<evidence type="ECO:0000256" key="11">
    <source>
        <dbReference type="ARBA" id="ARBA00022840"/>
    </source>
</evidence>
<dbReference type="GO" id="GO:0003676">
    <property type="term" value="F:nucleic acid binding"/>
    <property type="evidence" value="ECO:0007669"/>
    <property type="project" value="InterPro"/>
</dbReference>
<dbReference type="Gene3D" id="2.60.200.40">
    <property type="match status" value="1"/>
</dbReference>
<dbReference type="EMBL" id="NCKU01001086">
    <property type="protein sequence ID" value="RWS13122.1"/>
    <property type="molecule type" value="Genomic_DNA"/>
</dbReference>
<dbReference type="InterPro" id="IPR020454">
    <property type="entry name" value="DAG/PE-bd"/>
</dbReference>
<evidence type="ECO:0000256" key="1">
    <source>
        <dbReference type="ARBA" id="ARBA00001383"/>
    </source>
</evidence>
<dbReference type="SUPFAM" id="SSF57889">
    <property type="entry name" value="Cysteine-rich domain"/>
    <property type="match status" value="3"/>
</dbReference>
<comment type="subcellular location">
    <subcellularLocation>
        <location evidence="2">Membrane</location>
    </subcellularLocation>
</comment>
<evidence type="ECO:0000313" key="19">
    <source>
        <dbReference type="Proteomes" id="UP000285301"/>
    </source>
</evidence>
<dbReference type="Pfam" id="PF00788">
    <property type="entry name" value="RA"/>
    <property type="match status" value="2"/>
</dbReference>
<evidence type="ECO:0000256" key="3">
    <source>
        <dbReference type="ARBA" id="ARBA00009280"/>
    </source>
</evidence>
<dbReference type="SMART" id="SM00314">
    <property type="entry name" value="RA"/>
    <property type="match status" value="2"/>
</dbReference>
<evidence type="ECO:0000256" key="2">
    <source>
        <dbReference type="ARBA" id="ARBA00004370"/>
    </source>
</evidence>
<feature type="compositionally biased region" description="Polar residues" evidence="14">
    <location>
        <begin position="251"/>
        <end position="266"/>
    </location>
</feature>
<dbReference type="FunFam" id="3.30.60.20:FF:000002">
    <property type="entry name" value="Diacylglycerol kinase"/>
    <property type="match status" value="1"/>
</dbReference>
<proteinExistence type="inferred from homology"/>
<evidence type="ECO:0000259" key="17">
    <source>
        <dbReference type="PROSITE" id="PS50200"/>
    </source>
</evidence>
<evidence type="ECO:0000256" key="14">
    <source>
        <dbReference type="SAM" id="MobiDB-lite"/>
    </source>
</evidence>
<dbReference type="EC" id="2.7.1.107" evidence="13"/>
<dbReference type="PRINTS" id="PR00008">
    <property type="entry name" value="DAGPEDOMAIN"/>
</dbReference>
<accession>A0A3S3PN27</accession>
<feature type="domain" description="Phorbol-ester/DAG-type" evidence="15">
    <location>
        <begin position="162"/>
        <end position="213"/>
    </location>
</feature>
<evidence type="ECO:0000256" key="9">
    <source>
        <dbReference type="ARBA" id="ARBA00022777"/>
    </source>
</evidence>
<evidence type="ECO:0000256" key="13">
    <source>
        <dbReference type="RuleBase" id="RU361128"/>
    </source>
</evidence>
<feature type="region of interest" description="Disordered" evidence="14">
    <location>
        <begin position="1"/>
        <end position="26"/>
    </location>
</feature>
<dbReference type="InterPro" id="IPR001206">
    <property type="entry name" value="Diacylglycerol_kinase_cat_dom"/>
</dbReference>
<keyword evidence="6" id="KW-0677">Repeat</keyword>
<dbReference type="GO" id="GO:0008270">
    <property type="term" value="F:zinc ion binding"/>
    <property type="evidence" value="ECO:0007669"/>
    <property type="project" value="UniProtKB-KW"/>
</dbReference>
<dbReference type="CDD" id="cd20804">
    <property type="entry name" value="C1_DGKtheta_typeV_rpt2"/>
    <property type="match status" value="1"/>
</dbReference>
<keyword evidence="5" id="KW-0479">Metal-binding</keyword>
<keyword evidence="10" id="KW-0862">Zinc</keyword>
<dbReference type="FunFam" id="3.40.50.10330:FF:000011">
    <property type="entry name" value="Diacylglycerol kinase"/>
    <property type="match status" value="1"/>
</dbReference>
<evidence type="ECO:0000256" key="10">
    <source>
        <dbReference type="ARBA" id="ARBA00022833"/>
    </source>
</evidence>
<dbReference type="InterPro" id="IPR037607">
    <property type="entry name" value="DGK"/>
</dbReference>
<dbReference type="GO" id="GO:0004143">
    <property type="term" value="F:ATP-dependent diacylglycerol kinase activity"/>
    <property type="evidence" value="ECO:0007669"/>
    <property type="project" value="UniProtKB-EC"/>
</dbReference>
<dbReference type="InterPro" id="IPR029071">
    <property type="entry name" value="Ubiquitin-like_domsf"/>
</dbReference>
<feature type="compositionally biased region" description="Basic and acidic residues" evidence="14">
    <location>
        <begin position="267"/>
        <end position="285"/>
    </location>
</feature>
<dbReference type="InterPro" id="IPR017438">
    <property type="entry name" value="ATP-NAD_kinase_N"/>
</dbReference>
<keyword evidence="12" id="KW-0472">Membrane</keyword>
<dbReference type="InterPro" id="IPR002219">
    <property type="entry name" value="PKC_DAG/PE"/>
</dbReference>
<sequence length="957" mass="108089">MASSGGRASAKSSDNNPSPTTESVPEYDQFGHGHYFTKKTFHKPTYCHHCADMLWGLIGQGCICEVCNFVVHDRCLKTVVSPCSTVASNVIKNPVPHCWTDVGHLKRKFCNVCRKRIEDSSAVRCETCEYCVHLECQDFSVADCKECATYVPDQDLTKVVQYHHWREGNLPPNSKCHYCKKTCWSAECLAGMRCEWCGWTAHAICYKNLSPECNFGVVQSIMLPPYCVSIPRTDVPLETIIGVQNKRKTESGSPRSASEEFSAQDQSRQKDIDEYPSPKDKDKDEEIIKVYDGNSSMRRRTFRTITVSRSATKEQIICAALRAFHIHDDPRHYIITDFYDFMPVQSLLRREGKRPAIFFRFKPPNPNEGTIRVYPGRLNVNDTYRVIPVTNDTSVDDVMIAALNEFGLDAKDINRHRLVEVSLDKGAVHERTMDNQECPWEIIKNVARQKENTRFYLQTKDEVYCSNVAVFVGNLPPNLNQRQYEKILVDVLGKPYKYRQVGPIYYEYGSLIITYDNADIAVKAFYMLRDATYDDKNLLVLLLPNIVAEMIPPGVRPLLVFVNVKSGGCQGLELISSFRKLLNPYQVYDLENGGPLPGLYVFRHVKDYKILVCGGDGTVGWVLQCLDNVGQDSECQSPPCAVVPLGTGNDLARVLRWGSGYTGGEDPLTVLKDVIDAEEIRLDRWTVVFHTDEAVKSEDKPGLPANSSGSTSEDNTAIYVMNNYFGIGIDADLCLGFHNAREENPDKFNSRYSKIELVFHILNTNFDYDKKRFHNKGVYVKMGLRKMVSRKSWKDLHKEIRLEVDGKVVNLPPLEGIIILNILSWGSGANPWGPEKEDQFSKPTHYDGMLEIVGVTGIVHMGQIQSGLRSAIRIAQGGHIRIRINTEMPVQVDGEPWIQTPGEVVVLKSALKATMLRKTKMKRRNTEPVLTATEKSSIERSSIALQEKSSISERPDE</sequence>
<feature type="domain" description="Phorbol-ester/DAG-type" evidence="15">
    <location>
        <begin position="96"/>
        <end position="144"/>
    </location>
</feature>
<comment type="similarity">
    <text evidence="3 13">Belongs to the eukaryotic diacylglycerol kinase family.</text>
</comment>
<evidence type="ECO:0000256" key="6">
    <source>
        <dbReference type="ARBA" id="ARBA00022737"/>
    </source>
</evidence>
<dbReference type="PROSITE" id="PS50200">
    <property type="entry name" value="RA"/>
    <property type="match status" value="2"/>
</dbReference>